<dbReference type="Proteomes" id="UP000663832">
    <property type="component" value="Unassembled WGS sequence"/>
</dbReference>
<dbReference type="EMBL" id="CAJNOE010000468">
    <property type="protein sequence ID" value="CAF1230963.1"/>
    <property type="molecule type" value="Genomic_DNA"/>
</dbReference>
<organism evidence="1 6">
    <name type="scientific">Adineta steineri</name>
    <dbReference type="NCBI Taxonomy" id="433720"/>
    <lineage>
        <taxon>Eukaryota</taxon>
        <taxon>Metazoa</taxon>
        <taxon>Spiralia</taxon>
        <taxon>Gnathifera</taxon>
        <taxon>Rotifera</taxon>
        <taxon>Eurotatoria</taxon>
        <taxon>Bdelloidea</taxon>
        <taxon>Adinetida</taxon>
        <taxon>Adinetidae</taxon>
        <taxon>Adineta</taxon>
    </lineage>
</organism>
<dbReference type="SUPFAM" id="SSF56801">
    <property type="entry name" value="Acetyl-CoA synthetase-like"/>
    <property type="match status" value="1"/>
</dbReference>
<comment type="caution">
    <text evidence="1">The sequence shown here is derived from an EMBL/GenBank/DDBJ whole genome shotgun (WGS) entry which is preliminary data.</text>
</comment>
<evidence type="ECO:0000313" key="1">
    <source>
        <dbReference type="EMBL" id="CAF1230963.1"/>
    </source>
</evidence>
<dbReference type="EMBL" id="CAJOBB010000637">
    <property type="protein sequence ID" value="CAF3720981.1"/>
    <property type="molecule type" value="Genomic_DNA"/>
</dbReference>
<dbReference type="OrthoDB" id="416786at2759"/>
<dbReference type="Proteomes" id="UP000663860">
    <property type="component" value="Unassembled WGS sequence"/>
</dbReference>
<evidence type="ECO:0008006" key="7">
    <source>
        <dbReference type="Google" id="ProtNLM"/>
    </source>
</evidence>
<reference evidence="1" key="1">
    <citation type="submission" date="2021-02" db="EMBL/GenBank/DDBJ databases">
        <authorList>
            <person name="Nowell W R."/>
        </authorList>
    </citation>
    <scope>NUCLEOTIDE SEQUENCE</scope>
</reference>
<sequence>MTPSLFIILDKLPFDADGKIDREFLRSPDFSPSSVNHTDNVPHTTLEQQVRNIFSQAFHTQSPHIEVPFNQLSGTSLDAIRALTLIR</sequence>
<accession>A0A814YL20</accession>
<evidence type="ECO:0000313" key="2">
    <source>
        <dbReference type="EMBL" id="CAF1373336.1"/>
    </source>
</evidence>
<evidence type="ECO:0000313" key="4">
    <source>
        <dbReference type="EMBL" id="CAF3720981.1"/>
    </source>
</evidence>
<dbReference type="AlphaFoldDB" id="A0A814YL20"/>
<proteinExistence type="predicted"/>
<dbReference type="EMBL" id="CAJNOI010001105">
    <property type="protein sequence ID" value="CAF1383003.1"/>
    <property type="molecule type" value="Genomic_DNA"/>
</dbReference>
<evidence type="ECO:0000313" key="5">
    <source>
        <dbReference type="Proteomes" id="UP000663832"/>
    </source>
</evidence>
<dbReference type="Proteomes" id="UP000663868">
    <property type="component" value="Unassembled WGS sequence"/>
</dbReference>
<dbReference type="Gene3D" id="3.30.300.30">
    <property type="match status" value="1"/>
</dbReference>
<dbReference type="Proteomes" id="UP000663877">
    <property type="component" value="Unassembled WGS sequence"/>
</dbReference>
<gene>
    <name evidence="3" type="ORF">BJG266_LOCUS36680</name>
    <name evidence="1" type="ORF">IZO911_LOCUS30252</name>
    <name evidence="4" type="ORF">KXQ929_LOCUS12405</name>
    <name evidence="2" type="ORF">QVE165_LOCUS35236</name>
</gene>
<evidence type="ECO:0000313" key="3">
    <source>
        <dbReference type="EMBL" id="CAF1383003.1"/>
    </source>
</evidence>
<protein>
    <recommendedName>
        <fullName evidence="7">Carrier domain-containing protein</fullName>
    </recommendedName>
</protein>
<name>A0A814YL20_9BILA</name>
<dbReference type="EMBL" id="CAJNOM010000340">
    <property type="protein sequence ID" value="CAF1373336.1"/>
    <property type="molecule type" value="Genomic_DNA"/>
</dbReference>
<keyword evidence="5" id="KW-1185">Reference proteome</keyword>
<dbReference type="InterPro" id="IPR045851">
    <property type="entry name" value="AMP-bd_C_sf"/>
</dbReference>
<evidence type="ECO:0000313" key="6">
    <source>
        <dbReference type="Proteomes" id="UP000663860"/>
    </source>
</evidence>